<evidence type="ECO:0000313" key="3">
    <source>
        <dbReference type="Proteomes" id="UP001346149"/>
    </source>
</evidence>
<dbReference type="PANTHER" id="PTHR13060">
    <property type="entry name" value="SGT1 PROTEIN HSGT1 SUPPRESSOR OF GCR2"/>
    <property type="match status" value="1"/>
</dbReference>
<dbReference type="EMBL" id="JAXQNO010000014">
    <property type="protein sequence ID" value="KAK4784597.1"/>
    <property type="molecule type" value="Genomic_DNA"/>
</dbReference>
<sequence>MAAPPQPSAVDSDLFTSIFSHSDSRLPEDAVFYAIFPDPSLSSSFQDLSLSLQSLRHDILAAVSSFTSSYIWQHEPFSLTLSPSSLAEPLHLRGKVRYGDNLEDEWFVVFLVFYITRQFPDVSARVWDTDGEFLLIEAAFHLPRWLDPSTSLNRVFIRRCDLHIVPKSKISSPSITDSLKFLITNEDVSRAGDSIQAAIKSRISDYPERARRNMHRARAIVPPAVAQVLRHDPCLISVAVEGFYDRDIDSMKFASKMEKFLPRGRDEELVLVSVPMSRAMYAQLVQQTFQAPKCYPMPSRSNIKRYSEAELGMKISCGLEMAYQLRMREGAEGRGTAWDEYKKSLERIGYFEGLIPGSNEYKRLTEKAEDYYRNSSLFLQACVTMSTPVRRIDEILPLPHSADDFKSQEVPPSDDDSWLYNGEDELNSALEEREKEMELYDAKIKSKQKSRDSLGSGPSSSSNNEVDDLGNIAKSMQAFMQKVSSFQGAEIPQSSDSKEVDLDVDRFMKEMETIMRCQGNEDSISDLDIEEGSSSDVDFDESEIDSDAEEEDDFSKSYADVLSKELKSSTLSKSFIRANEQTARPDEVLFYSCRLIVQVSVCNSLATVVSHGSNLMIKLNYQVGSSSKQDMDVDDEFSPVDVDVNLVKSLLDSFASQEGLPGPASNLLGLMGVRLPKDESSSKGK</sequence>
<proteinExistence type="predicted"/>
<keyword evidence="3" id="KW-1185">Reference proteome</keyword>
<feature type="compositionally biased region" description="Low complexity" evidence="1">
    <location>
        <begin position="453"/>
        <end position="462"/>
    </location>
</feature>
<dbReference type="Pfam" id="PF07093">
    <property type="entry name" value="SGT1"/>
    <property type="match status" value="1"/>
</dbReference>
<gene>
    <name evidence="2" type="ORF">SAY86_018965</name>
</gene>
<evidence type="ECO:0008006" key="4">
    <source>
        <dbReference type="Google" id="ProtNLM"/>
    </source>
</evidence>
<feature type="compositionally biased region" description="Acidic residues" evidence="1">
    <location>
        <begin position="523"/>
        <end position="553"/>
    </location>
</feature>
<organism evidence="2 3">
    <name type="scientific">Trapa natans</name>
    <name type="common">Water chestnut</name>
    <dbReference type="NCBI Taxonomy" id="22666"/>
    <lineage>
        <taxon>Eukaryota</taxon>
        <taxon>Viridiplantae</taxon>
        <taxon>Streptophyta</taxon>
        <taxon>Embryophyta</taxon>
        <taxon>Tracheophyta</taxon>
        <taxon>Spermatophyta</taxon>
        <taxon>Magnoliopsida</taxon>
        <taxon>eudicotyledons</taxon>
        <taxon>Gunneridae</taxon>
        <taxon>Pentapetalae</taxon>
        <taxon>rosids</taxon>
        <taxon>malvids</taxon>
        <taxon>Myrtales</taxon>
        <taxon>Lythraceae</taxon>
        <taxon>Trapa</taxon>
    </lineage>
</organism>
<dbReference type="PANTHER" id="PTHR13060:SF0">
    <property type="entry name" value="PROTEIN ECDYSONELESS HOMOLOG"/>
    <property type="match status" value="1"/>
</dbReference>
<feature type="compositionally biased region" description="Acidic residues" evidence="1">
    <location>
        <begin position="412"/>
        <end position="421"/>
    </location>
</feature>
<protein>
    <recommendedName>
        <fullName evidence="4">Protein ecdysoneless homolog</fullName>
    </recommendedName>
</protein>
<dbReference type="InterPro" id="IPR010770">
    <property type="entry name" value="Ecd"/>
</dbReference>
<accession>A0AAN7LRZ8</accession>
<evidence type="ECO:0000313" key="2">
    <source>
        <dbReference type="EMBL" id="KAK4784597.1"/>
    </source>
</evidence>
<dbReference type="AlphaFoldDB" id="A0AAN7LRZ8"/>
<feature type="region of interest" description="Disordered" evidence="1">
    <location>
        <begin position="446"/>
        <end position="467"/>
    </location>
</feature>
<reference evidence="2 3" key="1">
    <citation type="journal article" date="2023" name="Hortic Res">
        <title>Pangenome of water caltrop reveals structural variations and asymmetric subgenome divergence after allopolyploidization.</title>
        <authorList>
            <person name="Zhang X."/>
            <person name="Chen Y."/>
            <person name="Wang L."/>
            <person name="Yuan Y."/>
            <person name="Fang M."/>
            <person name="Shi L."/>
            <person name="Lu R."/>
            <person name="Comes H.P."/>
            <person name="Ma Y."/>
            <person name="Chen Y."/>
            <person name="Huang G."/>
            <person name="Zhou Y."/>
            <person name="Zheng Z."/>
            <person name="Qiu Y."/>
        </authorList>
    </citation>
    <scope>NUCLEOTIDE SEQUENCE [LARGE SCALE GENOMIC DNA]</scope>
    <source>
        <strain evidence="2">F231</strain>
    </source>
</reference>
<comment type="caution">
    <text evidence="2">The sequence shown here is derived from an EMBL/GenBank/DDBJ whole genome shotgun (WGS) entry which is preliminary data.</text>
</comment>
<dbReference type="Proteomes" id="UP001346149">
    <property type="component" value="Unassembled WGS sequence"/>
</dbReference>
<feature type="region of interest" description="Disordered" evidence="1">
    <location>
        <begin position="519"/>
        <end position="553"/>
    </location>
</feature>
<name>A0AAN7LRZ8_TRANT</name>
<dbReference type="GO" id="GO:0005634">
    <property type="term" value="C:nucleus"/>
    <property type="evidence" value="ECO:0007669"/>
    <property type="project" value="TreeGrafter"/>
</dbReference>
<evidence type="ECO:0000256" key="1">
    <source>
        <dbReference type="SAM" id="MobiDB-lite"/>
    </source>
</evidence>
<feature type="region of interest" description="Disordered" evidence="1">
    <location>
        <begin position="402"/>
        <end position="421"/>
    </location>
</feature>